<proteinExistence type="inferred from homology"/>
<protein>
    <recommendedName>
        <fullName evidence="5 15">Cytidine deaminase</fullName>
        <ecNumber evidence="4 15">3.5.4.5</ecNumber>
    </recommendedName>
    <alternativeName>
        <fullName evidence="9 15">Cytidine aminohydrolase</fullName>
    </alternativeName>
</protein>
<dbReference type="InterPro" id="IPR016193">
    <property type="entry name" value="Cytidine_deaminase-like"/>
</dbReference>
<evidence type="ECO:0000259" key="16">
    <source>
        <dbReference type="PROSITE" id="PS51747"/>
    </source>
</evidence>
<dbReference type="InterPro" id="IPR006262">
    <property type="entry name" value="Cyt_deam_tetra"/>
</dbReference>
<evidence type="ECO:0000256" key="14">
    <source>
        <dbReference type="PIRSR" id="PIRSR606262-3"/>
    </source>
</evidence>
<evidence type="ECO:0000256" key="2">
    <source>
        <dbReference type="ARBA" id="ARBA00003949"/>
    </source>
</evidence>
<dbReference type="NCBIfam" id="NF004064">
    <property type="entry name" value="PRK05578.1"/>
    <property type="match status" value="1"/>
</dbReference>
<evidence type="ECO:0000256" key="8">
    <source>
        <dbReference type="ARBA" id="ARBA00022833"/>
    </source>
</evidence>
<evidence type="ECO:0000256" key="9">
    <source>
        <dbReference type="ARBA" id="ARBA00032005"/>
    </source>
</evidence>
<comment type="catalytic activity">
    <reaction evidence="10 15">
        <text>2'-deoxycytidine + H2O + H(+) = 2'-deoxyuridine + NH4(+)</text>
        <dbReference type="Rhea" id="RHEA:13433"/>
        <dbReference type="ChEBI" id="CHEBI:15377"/>
        <dbReference type="ChEBI" id="CHEBI:15378"/>
        <dbReference type="ChEBI" id="CHEBI:15698"/>
        <dbReference type="ChEBI" id="CHEBI:16450"/>
        <dbReference type="ChEBI" id="CHEBI:28938"/>
        <dbReference type="EC" id="3.5.4.5"/>
    </reaction>
</comment>
<dbReference type="NCBIfam" id="TIGR01354">
    <property type="entry name" value="cyt_deam_tetra"/>
    <property type="match status" value="1"/>
</dbReference>
<feature type="binding site" evidence="13">
    <location>
        <begin position="45"/>
        <end position="51"/>
    </location>
    <ligand>
        <name>substrate</name>
    </ligand>
</feature>
<dbReference type="EMBL" id="JOKM01000006">
    <property type="protein sequence ID" value="KGB26511.1"/>
    <property type="molecule type" value="Genomic_DNA"/>
</dbReference>
<accession>A0A094ZX04</accession>
<evidence type="ECO:0000256" key="11">
    <source>
        <dbReference type="ARBA" id="ARBA00049558"/>
    </source>
</evidence>
<comment type="catalytic activity">
    <reaction evidence="11 15">
        <text>cytidine + H2O + H(+) = uridine + NH4(+)</text>
        <dbReference type="Rhea" id="RHEA:16069"/>
        <dbReference type="ChEBI" id="CHEBI:15377"/>
        <dbReference type="ChEBI" id="CHEBI:15378"/>
        <dbReference type="ChEBI" id="CHEBI:16704"/>
        <dbReference type="ChEBI" id="CHEBI:17562"/>
        <dbReference type="ChEBI" id="CHEBI:28938"/>
        <dbReference type="EC" id="3.5.4.5"/>
    </reaction>
</comment>
<dbReference type="GO" id="GO:0042802">
    <property type="term" value="F:identical protein binding"/>
    <property type="evidence" value="ECO:0007669"/>
    <property type="project" value="UniProtKB-ARBA"/>
</dbReference>
<evidence type="ECO:0000256" key="4">
    <source>
        <dbReference type="ARBA" id="ARBA00012783"/>
    </source>
</evidence>
<evidence type="ECO:0000256" key="7">
    <source>
        <dbReference type="ARBA" id="ARBA00022801"/>
    </source>
</evidence>
<dbReference type="FunFam" id="3.40.140.10:FF:000008">
    <property type="entry name" value="Cytidine deaminase"/>
    <property type="match status" value="1"/>
</dbReference>
<gene>
    <name evidence="17" type="ORF">AtDm6_0137</name>
</gene>
<dbReference type="InterPro" id="IPR016192">
    <property type="entry name" value="APOBEC/CMP_deaminase_Zn-bd"/>
</dbReference>
<comment type="cofactor">
    <cofactor evidence="1 14 15">
        <name>Zn(2+)</name>
        <dbReference type="ChEBI" id="CHEBI:29105"/>
    </cofactor>
</comment>
<dbReference type="PANTHER" id="PTHR11644:SF2">
    <property type="entry name" value="CYTIDINE DEAMINASE"/>
    <property type="match status" value="1"/>
</dbReference>
<dbReference type="STRING" id="104102.AtDm6_0137"/>
<evidence type="ECO:0000256" key="6">
    <source>
        <dbReference type="ARBA" id="ARBA00022723"/>
    </source>
</evidence>
<keyword evidence="18" id="KW-1185">Reference proteome</keyword>
<evidence type="ECO:0000256" key="12">
    <source>
        <dbReference type="PIRSR" id="PIRSR606262-1"/>
    </source>
</evidence>
<feature type="domain" description="CMP/dCMP-type deaminase" evidence="16">
    <location>
        <begin position="4"/>
        <end position="133"/>
    </location>
</feature>
<dbReference type="Pfam" id="PF00383">
    <property type="entry name" value="dCMP_cyt_deam_1"/>
    <property type="match status" value="1"/>
</dbReference>
<dbReference type="EC" id="3.5.4.5" evidence="4 15"/>
<dbReference type="CDD" id="cd01283">
    <property type="entry name" value="cytidine_deaminase"/>
    <property type="match status" value="1"/>
</dbReference>
<dbReference type="PANTHER" id="PTHR11644">
    <property type="entry name" value="CYTIDINE DEAMINASE"/>
    <property type="match status" value="1"/>
</dbReference>
<evidence type="ECO:0000256" key="10">
    <source>
        <dbReference type="ARBA" id="ARBA00049252"/>
    </source>
</evidence>
<comment type="caution">
    <text evidence="17">The sequence shown here is derived from an EMBL/GenBank/DDBJ whole genome shotgun (WGS) entry which is preliminary data.</text>
</comment>
<evidence type="ECO:0000256" key="15">
    <source>
        <dbReference type="RuleBase" id="RU364006"/>
    </source>
</evidence>
<dbReference type="Gene3D" id="3.40.140.10">
    <property type="entry name" value="Cytidine Deaminase, domain 2"/>
    <property type="match status" value="1"/>
</dbReference>
<dbReference type="GO" id="GO:0004126">
    <property type="term" value="F:cytidine deaminase activity"/>
    <property type="evidence" value="ECO:0007669"/>
    <property type="project" value="UniProtKB-UniRule"/>
</dbReference>
<dbReference type="GO" id="GO:0005829">
    <property type="term" value="C:cytosol"/>
    <property type="evidence" value="ECO:0007669"/>
    <property type="project" value="TreeGrafter"/>
</dbReference>
<feature type="binding site" evidence="14">
    <location>
        <position position="56"/>
    </location>
    <ligand>
        <name>Zn(2+)</name>
        <dbReference type="ChEBI" id="CHEBI:29105"/>
        <note>catalytic</note>
    </ligand>
</feature>
<evidence type="ECO:0000256" key="3">
    <source>
        <dbReference type="ARBA" id="ARBA00006576"/>
    </source>
</evidence>
<dbReference type="InterPro" id="IPR050202">
    <property type="entry name" value="Cyt/Deoxycyt_deaminase"/>
</dbReference>
<dbReference type="SUPFAM" id="SSF53927">
    <property type="entry name" value="Cytidine deaminase-like"/>
    <property type="match status" value="1"/>
</dbReference>
<evidence type="ECO:0000313" key="17">
    <source>
        <dbReference type="EMBL" id="KGB26511.1"/>
    </source>
</evidence>
<evidence type="ECO:0000256" key="13">
    <source>
        <dbReference type="PIRSR" id="PIRSR606262-2"/>
    </source>
</evidence>
<dbReference type="AlphaFoldDB" id="A0A094ZX04"/>
<evidence type="ECO:0000256" key="1">
    <source>
        <dbReference type="ARBA" id="ARBA00001947"/>
    </source>
</evidence>
<dbReference type="PROSITE" id="PS00903">
    <property type="entry name" value="CYT_DCMP_DEAMINASES_1"/>
    <property type="match status" value="1"/>
</dbReference>
<sequence length="144" mass="14960">MDESMTATLTQRALAARSNAYAPYSRFHVGAALITEDGQVFSGCNVENAAYPEGVCAEAGAISAMVAAGGDRKIATIMVAGKGPAPCLPCGGCRQKIREFATPRTCVLVVDEDGALLFKDNLHALLPSSFGPENLETAPEGKQA</sequence>
<feature type="active site" description="Proton donor" evidence="12">
    <location>
        <position position="58"/>
    </location>
</feature>
<comment type="similarity">
    <text evidence="3 15">Belongs to the cytidine and deoxycytidylate deaminase family.</text>
</comment>
<keyword evidence="6 14" id="KW-0479">Metal-binding</keyword>
<reference evidence="17 18" key="1">
    <citation type="submission" date="2014-06" db="EMBL/GenBank/DDBJ databases">
        <title>Functional and comparative genomic analyses of the Drosophila gut microbiota identify candidate symbiosis factors.</title>
        <authorList>
            <person name="Newell P.D."/>
            <person name="Chaston J.M."/>
            <person name="Douglas A.E."/>
        </authorList>
    </citation>
    <scope>NUCLEOTIDE SEQUENCE [LARGE SCALE GENOMIC DNA]</scope>
    <source>
        <strain evidence="17 18">DmCS_006</strain>
    </source>
</reference>
<dbReference type="GO" id="GO:0072527">
    <property type="term" value="P:pyrimidine-containing compound metabolic process"/>
    <property type="evidence" value="ECO:0007669"/>
    <property type="project" value="UniProtKB-ARBA"/>
</dbReference>
<feature type="binding site" evidence="14">
    <location>
        <position position="93"/>
    </location>
    <ligand>
        <name>Zn(2+)</name>
        <dbReference type="ChEBI" id="CHEBI:29105"/>
        <note>catalytic</note>
    </ligand>
</feature>
<dbReference type="PROSITE" id="PS51747">
    <property type="entry name" value="CYT_DCMP_DEAMINASES_2"/>
    <property type="match status" value="1"/>
</dbReference>
<dbReference type="InterPro" id="IPR002125">
    <property type="entry name" value="CMP_dCMP_dom"/>
</dbReference>
<dbReference type="PATRIC" id="fig|104102.7.peg.135"/>
<keyword evidence="8 14" id="KW-0862">Zinc</keyword>
<comment type="function">
    <text evidence="2 15">This enzyme scavenges exogenous and endogenous cytidine and 2'-deoxycytidine for UMP synthesis.</text>
</comment>
<dbReference type="Proteomes" id="UP000029448">
    <property type="component" value="Unassembled WGS sequence"/>
</dbReference>
<keyword evidence="7 15" id="KW-0378">Hydrolase</keyword>
<organism evidence="17 18">
    <name type="scientific">Acetobacter tropicalis</name>
    <dbReference type="NCBI Taxonomy" id="104102"/>
    <lineage>
        <taxon>Bacteria</taxon>
        <taxon>Pseudomonadati</taxon>
        <taxon>Pseudomonadota</taxon>
        <taxon>Alphaproteobacteria</taxon>
        <taxon>Acetobacterales</taxon>
        <taxon>Acetobacteraceae</taxon>
        <taxon>Acetobacter</taxon>
    </lineage>
</organism>
<name>A0A094ZX04_9PROT</name>
<feature type="binding site" evidence="14">
    <location>
        <position position="90"/>
    </location>
    <ligand>
        <name>Zn(2+)</name>
        <dbReference type="ChEBI" id="CHEBI:29105"/>
        <note>catalytic</note>
    </ligand>
</feature>
<dbReference type="GO" id="GO:0008270">
    <property type="term" value="F:zinc ion binding"/>
    <property type="evidence" value="ECO:0007669"/>
    <property type="project" value="UniProtKB-UniRule"/>
</dbReference>
<dbReference type="GO" id="GO:0055086">
    <property type="term" value="P:nucleobase-containing small molecule metabolic process"/>
    <property type="evidence" value="ECO:0007669"/>
    <property type="project" value="UniProtKB-ARBA"/>
</dbReference>
<evidence type="ECO:0000313" key="18">
    <source>
        <dbReference type="Proteomes" id="UP000029448"/>
    </source>
</evidence>
<evidence type="ECO:0000256" key="5">
    <source>
        <dbReference type="ARBA" id="ARBA00018266"/>
    </source>
</evidence>